<dbReference type="InterPro" id="IPR037066">
    <property type="entry name" value="Plug_dom_sf"/>
</dbReference>
<evidence type="ECO:0000256" key="8">
    <source>
        <dbReference type="SAM" id="SignalP"/>
    </source>
</evidence>
<dbReference type="Gene3D" id="2.170.130.10">
    <property type="entry name" value="TonB-dependent receptor, plug domain"/>
    <property type="match status" value="1"/>
</dbReference>
<evidence type="ECO:0000256" key="4">
    <source>
        <dbReference type="ARBA" id="ARBA00022692"/>
    </source>
</evidence>
<keyword evidence="8" id="KW-0732">Signal</keyword>
<evidence type="ECO:0000259" key="9">
    <source>
        <dbReference type="Pfam" id="PF07715"/>
    </source>
</evidence>
<dbReference type="Gene3D" id="2.40.170.20">
    <property type="entry name" value="TonB-dependent receptor, beta-barrel domain"/>
    <property type="match status" value="1"/>
</dbReference>
<comment type="caution">
    <text evidence="10">The sequence shown here is derived from an EMBL/GenBank/DDBJ whole genome shotgun (WGS) entry which is preliminary data.</text>
</comment>
<dbReference type="Pfam" id="PF13715">
    <property type="entry name" value="CarbopepD_reg_2"/>
    <property type="match status" value="1"/>
</dbReference>
<keyword evidence="5 7" id="KW-0472">Membrane</keyword>
<keyword evidence="6 7" id="KW-0998">Cell outer membrane</keyword>
<dbReference type="SUPFAM" id="SSF56935">
    <property type="entry name" value="Porins"/>
    <property type="match status" value="1"/>
</dbReference>
<dbReference type="SUPFAM" id="SSF49464">
    <property type="entry name" value="Carboxypeptidase regulatory domain-like"/>
    <property type="match status" value="1"/>
</dbReference>
<keyword evidence="2 7" id="KW-0813">Transport</keyword>
<name>A0ABR6VX13_9BACT</name>
<evidence type="ECO:0000313" key="10">
    <source>
        <dbReference type="EMBL" id="MBC3541485.1"/>
    </source>
</evidence>
<dbReference type="PROSITE" id="PS52016">
    <property type="entry name" value="TONB_DEPENDENT_REC_3"/>
    <property type="match status" value="1"/>
</dbReference>
<evidence type="ECO:0000256" key="5">
    <source>
        <dbReference type="ARBA" id="ARBA00023136"/>
    </source>
</evidence>
<dbReference type="EMBL" id="JACOAF010000041">
    <property type="protein sequence ID" value="MBC3541485.1"/>
    <property type="molecule type" value="Genomic_DNA"/>
</dbReference>
<dbReference type="InterPro" id="IPR012910">
    <property type="entry name" value="Plug_dom"/>
</dbReference>
<gene>
    <name evidence="10" type="ORF">H7U12_17455</name>
</gene>
<protein>
    <submittedName>
        <fullName evidence="10">TonB-dependent receptor</fullName>
    </submittedName>
</protein>
<organism evidence="10 11">
    <name type="scientific">Rufibacter sediminis</name>
    <dbReference type="NCBI Taxonomy" id="2762756"/>
    <lineage>
        <taxon>Bacteria</taxon>
        <taxon>Pseudomonadati</taxon>
        <taxon>Bacteroidota</taxon>
        <taxon>Cytophagia</taxon>
        <taxon>Cytophagales</taxon>
        <taxon>Hymenobacteraceae</taxon>
        <taxon>Rufibacter</taxon>
    </lineage>
</organism>
<keyword evidence="10" id="KW-0675">Receptor</keyword>
<sequence>MKKNYFNMWLLTNSSHKKTPYQKKVLAMLLAAACLSQSPVLAESNFTGSNIFGNTLATNDVFMQTVPISGRVVGDNGEGIPGATVLVKGTSVATSTNESGNYTLDAPSGTGTLVVSFIGYTTQEVPINNQSTINITLVTDTKTLREIVVVGYGTQERADVTGAISSVQGEALERIPTPTLAQALQGQTPGVQVTSNSGSPGAGSSIRIRGAGTIGNNDPLYVVDGVQVEGNINYLNSNDIASIEILKDASATAIYGSRAANGVVVVTTKKGRAGTSEVNLSAYTGIQTAWRTLDLTNASEYARLDNLSRQAAGAETNPAWANPESLGEGTDWQKEIFRTAPISNYQLSWSGGSDNSTLYVSGGYFQQDGIIIGTDFERFTFRLNTDHKIGGRVKIGNTLQLSSTQESLIPNNENLNTDVLARGVRQLPTVPVRNPDGSFAGPSGNFEGEAENPVWLALESFNTNRNYRMLGSVYGEVEILDGLSFRSSFSLDFNYFRNQNFDPAFAIGNRNSAANQLSVENNTNRSWQWANLFTYTKTFGEHDLNILAGIEAQDNYFQNALARGGGFLKNSDIQFLNQATTNYFVSGGASEFAIFSQLARVNYGFGSRYLVTASIRRDGSSKFANNRYGVFPSASIGWRLSEESFFQDNISFVNNLKLRASWGQTGNQNIFSNYPTYGVIQGGGRYALGGVQVPGFFQGTQVNSDIRWEATEQLNFGIESGFLNNKLTFSADYFVKTTKDLLLQLPIPESTGATAAFTNAGSIRNKGLELALGYRNMDKAFGYGFGVNFTKINNEVLDLNGLVLTQPFNRTQEGMPIAQFIGFQTAGIIRTQEQLDVVRAVQPDAGLGDIIYVDRDGDGQIDGDDRTFIGNPLPDFTAGLTGEFTYKNFDLNFLFNSSFGNDILNAVGRFGYGSVAGNKFSSMINNTWTPQNPNAEYPRLIISDPNNNLREDTDRWIRDGSFVRLKNLQLGYNVPADFSNKAYIKRMRVYVSAANLFTWTKYDDGFDPEIGSSRNLAGQNNSVLEIGVDRGVYPQARTFMLGVNVGF</sequence>
<comment type="similarity">
    <text evidence="7">Belongs to the TonB-dependent receptor family.</text>
</comment>
<feature type="signal peptide" evidence="8">
    <location>
        <begin position="1"/>
        <end position="42"/>
    </location>
</feature>
<keyword evidence="4 7" id="KW-0812">Transmembrane</keyword>
<evidence type="ECO:0000256" key="1">
    <source>
        <dbReference type="ARBA" id="ARBA00004571"/>
    </source>
</evidence>
<dbReference type="NCBIfam" id="TIGR04056">
    <property type="entry name" value="OMP_RagA_SusC"/>
    <property type="match status" value="1"/>
</dbReference>
<accession>A0ABR6VX13</accession>
<dbReference type="Proteomes" id="UP000659698">
    <property type="component" value="Unassembled WGS sequence"/>
</dbReference>
<dbReference type="Pfam" id="PF07715">
    <property type="entry name" value="Plug"/>
    <property type="match status" value="1"/>
</dbReference>
<dbReference type="InterPro" id="IPR023996">
    <property type="entry name" value="TonB-dep_OMP_SusC/RagA"/>
</dbReference>
<dbReference type="Gene3D" id="2.60.40.1120">
    <property type="entry name" value="Carboxypeptidase-like, regulatory domain"/>
    <property type="match status" value="1"/>
</dbReference>
<evidence type="ECO:0000256" key="3">
    <source>
        <dbReference type="ARBA" id="ARBA00022452"/>
    </source>
</evidence>
<keyword evidence="11" id="KW-1185">Reference proteome</keyword>
<reference evidence="10 11" key="1">
    <citation type="journal article" date="2019" name="Int. J. Syst. Evol. Microbiol.">
        <title>Rufibacter sediminis sp. nov., isolated from freshwater lake sediment.</title>
        <authorList>
            <person name="Qu J.H."/>
            <person name="Zhang L.J."/>
            <person name="Fu Y.H."/>
            <person name="Li H.F."/>
        </authorList>
    </citation>
    <scope>NUCLEOTIDE SEQUENCE [LARGE SCALE GENOMIC DNA]</scope>
    <source>
        <strain evidence="10 11">H-1</strain>
    </source>
</reference>
<evidence type="ECO:0000256" key="2">
    <source>
        <dbReference type="ARBA" id="ARBA00022448"/>
    </source>
</evidence>
<dbReference type="NCBIfam" id="TIGR04057">
    <property type="entry name" value="SusC_RagA_signa"/>
    <property type="match status" value="1"/>
</dbReference>
<evidence type="ECO:0000256" key="7">
    <source>
        <dbReference type="PROSITE-ProRule" id="PRU01360"/>
    </source>
</evidence>
<evidence type="ECO:0000256" key="6">
    <source>
        <dbReference type="ARBA" id="ARBA00023237"/>
    </source>
</evidence>
<dbReference type="InterPro" id="IPR023997">
    <property type="entry name" value="TonB-dep_OMP_SusC/RagA_CS"/>
</dbReference>
<comment type="subcellular location">
    <subcellularLocation>
        <location evidence="1 7">Cell outer membrane</location>
        <topology evidence="1 7">Multi-pass membrane protein</topology>
    </subcellularLocation>
</comment>
<feature type="domain" description="TonB-dependent receptor plug" evidence="9">
    <location>
        <begin position="158"/>
        <end position="263"/>
    </location>
</feature>
<dbReference type="InterPro" id="IPR036942">
    <property type="entry name" value="Beta-barrel_TonB_sf"/>
</dbReference>
<keyword evidence="3 7" id="KW-1134">Transmembrane beta strand</keyword>
<dbReference type="RefSeq" id="WP_186640394.1">
    <property type="nucleotide sequence ID" value="NZ_JACOAF010000041.1"/>
</dbReference>
<evidence type="ECO:0000313" key="11">
    <source>
        <dbReference type="Proteomes" id="UP000659698"/>
    </source>
</evidence>
<dbReference type="InterPro" id="IPR039426">
    <property type="entry name" value="TonB-dep_rcpt-like"/>
</dbReference>
<feature type="chain" id="PRO_5046266226" evidence="8">
    <location>
        <begin position="43"/>
        <end position="1047"/>
    </location>
</feature>
<dbReference type="InterPro" id="IPR008969">
    <property type="entry name" value="CarboxyPept-like_regulatory"/>
</dbReference>
<proteinExistence type="inferred from homology"/>